<dbReference type="PROSITE" id="PS51375">
    <property type="entry name" value="PPR"/>
    <property type="match status" value="7"/>
</dbReference>
<proteinExistence type="predicted"/>
<evidence type="ECO:0008006" key="5">
    <source>
        <dbReference type="Google" id="ProtNLM"/>
    </source>
</evidence>
<dbReference type="Proteomes" id="UP001327560">
    <property type="component" value="Chromosome 9"/>
</dbReference>
<evidence type="ECO:0000313" key="3">
    <source>
        <dbReference type="EMBL" id="WOL19603.1"/>
    </source>
</evidence>
<feature type="repeat" description="PPR" evidence="2">
    <location>
        <begin position="332"/>
        <end position="367"/>
    </location>
</feature>
<protein>
    <recommendedName>
        <fullName evidence="5">Pentatricopeptide repeat-containing protein</fullName>
    </recommendedName>
</protein>
<evidence type="ECO:0000313" key="4">
    <source>
        <dbReference type="Proteomes" id="UP001327560"/>
    </source>
</evidence>
<accession>A0AAQ3QSB8</accession>
<evidence type="ECO:0000256" key="1">
    <source>
        <dbReference type="ARBA" id="ARBA00022737"/>
    </source>
</evidence>
<dbReference type="InterPro" id="IPR011990">
    <property type="entry name" value="TPR-like_helical_dom_sf"/>
</dbReference>
<feature type="repeat" description="PPR" evidence="2">
    <location>
        <begin position="228"/>
        <end position="262"/>
    </location>
</feature>
<feature type="repeat" description="PPR" evidence="2">
    <location>
        <begin position="189"/>
        <end position="219"/>
    </location>
</feature>
<dbReference type="GO" id="GO:0007005">
    <property type="term" value="P:mitochondrion organization"/>
    <property type="evidence" value="ECO:0007669"/>
    <property type="project" value="TreeGrafter"/>
</dbReference>
<feature type="repeat" description="PPR" evidence="2">
    <location>
        <begin position="439"/>
        <end position="473"/>
    </location>
</feature>
<dbReference type="Pfam" id="PF12854">
    <property type="entry name" value="PPR_1"/>
    <property type="match status" value="1"/>
</dbReference>
<dbReference type="PANTHER" id="PTHR47934:SF3">
    <property type="entry name" value="OS01G0913800 PROTEIN"/>
    <property type="match status" value="1"/>
</dbReference>
<feature type="repeat" description="PPR" evidence="2">
    <location>
        <begin position="368"/>
        <end position="398"/>
    </location>
</feature>
<reference evidence="3 4" key="1">
    <citation type="submission" date="2023-10" db="EMBL/GenBank/DDBJ databases">
        <title>Chromosome-scale genome assembly provides insights into flower coloration mechanisms of Canna indica.</title>
        <authorList>
            <person name="Li C."/>
        </authorList>
    </citation>
    <scope>NUCLEOTIDE SEQUENCE [LARGE SCALE GENOMIC DNA]</scope>
    <source>
        <tissue evidence="3">Flower</tissue>
    </source>
</reference>
<evidence type="ECO:0000256" key="2">
    <source>
        <dbReference type="PROSITE-ProRule" id="PRU00708"/>
    </source>
</evidence>
<dbReference type="EMBL" id="CP136898">
    <property type="protein sequence ID" value="WOL19603.1"/>
    <property type="molecule type" value="Genomic_DNA"/>
</dbReference>
<dbReference type="AlphaFoldDB" id="A0AAQ3QSB8"/>
<name>A0AAQ3QSB8_9LILI</name>
<dbReference type="Gene3D" id="1.25.40.10">
    <property type="entry name" value="Tetratricopeptide repeat domain"/>
    <property type="match status" value="3"/>
</dbReference>
<keyword evidence="4" id="KW-1185">Reference proteome</keyword>
<dbReference type="InterPro" id="IPR002885">
    <property type="entry name" value="PPR_rpt"/>
</dbReference>
<dbReference type="GO" id="GO:0005739">
    <property type="term" value="C:mitochondrion"/>
    <property type="evidence" value="ECO:0007669"/>
    <property type="project" value="TreeGrafter"/>
</dbReference>
<dbReference type="PANTHER" id="PTHR47934">
    <property type="entry name" value="PENTATRICOPEPTIDE REPEAT-CONTAINING PROTEIN PET309, MITOCHONDRIAL"/>
    <property type="match status" value="1"/>
</dbReference>
<dbReference type="InterPro" id="IPR051114">
    <property type="entry name" value="Mito_RNA_Proc_CCM1"/>
</dbReference>
<dbReference type="GO" id="GO:0006396">
    <property type="term" value="P:RNA processing"/>
    <property type="evidence" value="ECO:0007669"/>
    <property type="project" value="TreeGrafter"/>
</dbReference>
<sequence>MATVVRWPRVLTPSRLAQLIRQQKDPADALRLFEDAPLRYSSYRHNSLVYSAALDSLLSVDPVPVPAVAALLSHLALRDSCPAPDPLFARAIGALYEDPSTALHLFLRLLPRSNAHTWSLSFDALLRLLLSRGHLTLALGLLARCAGRREVQFGAPSLNLIVAALCRAGRPAAALQAFASFKDLCCNPDRDTYRTLMRGLCKAGHLDDAIHLLRSMLWRISQKGCDADVVVYRTLVEALHRHGRITEAEEILAKVLKKGLRSPKRRQTFCGPVLEGMTTEEAKKVIDESLVVRGIKSMASYKAMLGDLYAEGRLDHAQQMFDEMIQSGFRPTVSIFEDKINALCREGRADDSAIVLEKEMMERDCVPTVNTYNLVMEGLCKDGKSMRAVEYLARMEKQVGCVSQKDTFLILISGLCAECRYIEAAKILERMLRMRYRPNRDVFNSIIRGLCSIGRRYEAVLWLEEMVSHGKIPELDIWTSLASIVLFDDSMGTLFLELMEDVHDTG</sequence>
<dbReference type="Pfam" id="PF13041">
    <property type="entry name" value="PPR_2"/>
    <property type="match status" value="1"/>
</dbReference>
<dbReference type="NCBIfam" id="TIGR00756">
    <property type="entry name" value="PPR"/>
    <property type="match status" value="4"/>
</dbReference>
<keyword evidence="1" id="KW-0677">Repeat</keyword>
<organism evidence="3 4">
    <name type="scientific">Canna indica</name>
    <name type="common">Indian-shot</name>
    <dbReference type="NCBI Taxonomy" id="4628"/>
    <lineage>
        <taxon>Eukaryota</taxon>
        <taxon>Viridiplantae</taxon>
        <taxon>Streptophyta</taxon>
        <taxon>Embryophyta</taxon>
        <taxon>Tracheophyta</taxon>
        <taxon>Spermatophyta</taxon>
        <taxon>Magnoliopsida</taxon>
        <taxon>Liliopsida</taxon>
        <taxon>Zingiberales</taxon>
        <taxon>Cannaceae</taxon>
        <taxon>Canna</taxon>
    </lineage>
</organism>
<dbReference type="GO" id="GO:0003729">
    <property type="term" value="F:mRNA binding"/>
    <property type="evidence" value="ECO:0007669"/>
    <property type="project" value="TreeGrafter"/>
</dbReference>
<gene>
    <name evidence="3" type="ORF">Cni_G28405</name>
</gene>
<feature type="repeat" description="PPR" evidence="2">
    <location>
        <begin position="404"/>
        <end position="438"/>
    </location>
</feature>
<dbReference type="Pfam" id="PF01535">
    <property type="entry name" value="PPR"/>
    <property type="match status" value="3"/>
</dbReference>
<feature type="repeat" description="PPR" evidence="2">
    <location>
        <begin position="297"/>
        <end position="331"/>
    </location>
</feature>